<dbReference type="GO" id="GO:0016491">
    <property type="term" value="F:oxidoreductase activity"/>
    <property type="evidence" value="ECO:0007669"/>
    <property type="project" value="UniProtKB-KW"/>
</dbReference>
<dbReference type="Pfam" id="PF00106">
    <property type="entry name" value="adh_short"/>
    <property type="match status" value="1"/>
</dbReference>
<accession>A0A9D1KNT4</accession>
<dbReference type="Gene3D" id="3.40.50.720">
    <property type="entry name" value="NAD(P)-binding Rossmann-like Domain"/>
    <property type="match status" value="1"/>
</dbReference>
<dbReference type="EMBL" id="DVLP01000453">
    <property type="protein sequence ID" value="HIT77040.1"/>
    <property type="molecule type" value="Genomic_DNA"/>
</dbReference>
<dbReference type="PRINTS" id="PR00080">
    <property type="entry name" value="SDRFAMILY"/>
</dbReference>
<dbReference type="PROSITE" id="PS00061">
    <property type="entry name" value="ADH_SHORT"/>
    <property type="match status" value="1"/>
</dbReference>
<reference evidence="4" key="2">
    <citation type="journal article" date="2021" name="PeerJ">
        <title>Extensive microbial diversity within the chicken gut microbiome revealed by metagenomics and culture.</title>
        <authorList>
            <person name="Gilroy R."/>
            <person name="Ravi A."/>
            <person name="Getino M."/>
            <person name="Pursley I."/>
            <person name="Horton D.L."/>
            <person name="Alikhan N.F."/>
            <person name="Baker D."/>
            <person name="Gharbi K."/>
            <person name="Hall N."/>
            <person name="Watson M."/>
            <person name="Adriaenssens E.M."/>
            <person name="Foster-Nyarko E."/>
            <person name="Jarju S."/>
            <person name="Secka A."/>
            <person name="Antonio M."/>
            <person name="Oren A."/>
            <person name="Chaudhuri R.R."/>
            <person name="La Ragione R."/>
            <person name="Hildebrand F."/>
            <person name="Pallen M.J."/>
        </authorList>
    </citation>
    <scope>NUCLEOTIDE SEQUENCE</scope>
    <source>
        <strain evidence="4">ChiGjej1B1-24693</strain>
    </source>
</reference>
<dbReference type="AlphaFoldDB" id="A0A9D1KNT4"/>
<evidence type="ECO:0000313" key="5">
    <source>
        <dbReference type="Proteomes" id="UP000886842"/>
    </source>
</evidence>
<keyword evidence="2" id="KW-0560">Oxidoreductase</keyword>
<dbReference type="PANTHER" id="PTHR44196:SF1">
    <property type="entry name" value="DEHYDROGENASE_REDUCTASE SDR FAMILY MEMBER 7B"/>
    <property type="match status" value="1"/>
</dbReference>
<comment type="similarity">
    <text evidence="1 3">Belongs to the short-chain dehydrogenases/reductases (SDR) family.</text>
</comment>
<reference evidence="4" key="1">
    <citation type="submission" date="2020-10" db="EMBL/GenBank/DDBJ databases">
        <authorList>
            <person name="Gilroy R."/>
        </authorList>
    </citation>
    <scope>NUCLEOTIDE SEQUENCE</scope>
    <source>
        <strain evidence="4">ChiGjej1B1-24693</strain>
    </source>
</reference>
<comment type="caution">
    <text evidence="4">The sequence shown here is derived from an EMBL/GenBank/DDBJ whole genome shotgun (WGS) entry which is preliminary data.</text>
</comment>
<dbReference type="SUPFAM" id="SSF51735">
    <property type="entry name" value="NAD(P)-binding Rossmann-fold domains"/>
    <property type="match status" value="1"/>
</dbReference>
<dbReference type="GO" id="GO:0016020">
    <property type="term" value="C:membrane"/>
    <property type="evidence" value="ECO:0007669"/>
    <property type="project" value="TreeGrafter"/>
</dbReference>
<protein>
    <submittedName>
        <fullName evidence="4">SDR family oxidoreductase</fullName>
    </submittedName>
</protein>
<dbReference type="InterPro" id="IPR002347">
    <property type="entry name" value="SDR_fam"/>
</dbReference>
<evidence type="ECO:0000256" key="1">
    <source>
        <dbReference type="ARBA" id="ARBA00006484"/>
    </source>
</evidence>
<gene>
    <name evidence="4" type="ORF">IAA98_15790</name>
</gene>
<dbReference type="CDD" id="cd05233">
    <property type="entry name" value="SDR_c"/>
    <property type="match status" value="1"/>
</dbReference>
<dbReference type="NCBIfam" id="NF006073">
    <property type="entry name" value="PRK08219.1"/>
    <property type="match status" value="1"/>
</dbReference>
<dbReference type="Proteomes" id="UP000886842">
    <property type="component" value="Unassembled WGS sequence"/>
</dbReference>
<evidence type="ECO:0000256" key="3">
    <source>
        <dbReference type="RuleBase" id="RU000363"/>
    </source>
</evidence>
<evidence type="ECO:0000256" key="2">
    <source>
        <dbReference type="ARBA" id="ARBA00023002"/>
    </source>
</evidence>
<dbReference type="InterPro" id="IPR036291">
    <property type="entry name" value="NAD(P)-bd_dom_sf"/>
</dbReference>
<dbReference type="PRINTS" id="PR00081">
    <property type="entry name" value="GDHRDH"/>
</dbReference>
<dbReference type="InterPro" id="IPR020904">
    <property type="entry name" value="Sc_DH/Rdtase_CS"/>
</dbReference>
<evidence type="ECO:0000313" key="4">
    <source>
        <dbReference type="EMBL" id="HIT77040.1"/>
    </source>
</evidence>
<organism evidence="4 5">
    <name type="scientific">Candidatus Avipropionibacterium avicola</name>
    <dbReference type="NCBI Taxonomy" id="2840701"/>
    <lineage>
        <taxon>Bacteria</taxon>
        <taxon>Bacillati</taxon>
        <taxon>Actinomycetota</taxon>
        <taxon>Actinomycetes</taxon>
        <taxon>Propionibacteriales</taxon>
        <taxon>Propionibacteriaceae</taxon>
        <taxon>Propionibacteriaceae incertae sedis</taxon>
        <taxon>Candidatus Avipropionibacterium</taxon>
    </lineage>
</organism>
<name>A0A9D1KNT4_9ACTN</name>
<proteinExistence type="inferred from homology"/>
<sequence length="239" mass="25078">MSLPAVLITGGTRGIGRACADALAADHHLIIGGRDARAVDRVCAELPSASPFVADLMDEDSTAAAIEALGIDRLDGLVHSAGISGGCPTEDSTRARWRAMLEINVVAVSEVTRLLMGPLVAARGTVVMINSGAGLLATGRGGHYPASKFALRALTDVLRQELRPDGVRVCSVHPGRVDTDMQRTMQAEAGRDYDPLHHLRPESVATAVRTALTATDDATYETISIRPAPAATNRPGGWV</sequence>
<dbReference type="PANTHER" id="PTHR44196">
    <property type="entry name" value="DEHYDROGENASE/REDUCTASE SDR FAMILY MEMBER 7B"/>
    <property type="match status" value="1"/>
</dbReference>